<dbReference type="GO" id="GO:0003700">
    <property type="term" value="F:DNA-binding transcription factor activity"/>
    <property type="evidence" value="ECO:0007669"/>
    <property type="project" value="InterPro"/>
</dbReference>
<dbReference type="PROSITE" id="PS01124">
    <property type="entry name" value="HTH_ARAC_FAMILY_2"/>
    <property type="match status" value="1"/>
</dbReference>
<keyword evidence="2" id="KW-0238">DNA-binding</keyword>
<dbReference type="Pfam" id="PF12833">
    <property type="entry name" value="HTH_18"/>
    <property type="match status" value="1"/>
</dbReference>
<evidence type="ECO:0000256" key="1">
    <source>
        <dbReference type="ARBA" id="ARBA00023015"/>
    </source>
</evidence>
<keyword evidence="6" id="KW-1185">Reference proteome</keyword>
<sequence length="104" mass="12393">MEIIDKFNALVDEHFIEEHHISFYEKKLDLKPKYLSKLSKKYNSPPPCQVLLQKQITHCQDLLKNTNKNIKEIALEMNFKDEFYFSRIFKNKTGITPTAYRLAK</sequence>
<dbReference type="STRING" id="996801.BW723_15230"/>
<evidence type="ECO:0000256" key="2">
    <source>
        <dbReference type="ARBA" id="ARBA00023125"/>
    </source>
</evidence>
<dbReference type="InterPro" id="IPR009057">
    <property type="entry name" value="Homeodomain-like_sf"/>
</dbReference>
<keyword evidence="3" id="KW-0804">Transcription</keyword>
<dbReference type="PANTHER" id="PTHR43280">
    <property type="entry name" value="ARAC-FAMILY TRANSCRIPTIONAL REGULATOR"/>
    <property type="match status" value="1"/>
</dbReference>
<dbReference type="SUPFAM" id="SSF46689">
    <property type="entry name" value="Homeodomain-like"/>
    <property type="match status" value="1"/>
</dbReference>
<evidence type="ECO:0000313" key="6">
    <source>
        <dbReference type="Proteomes" id="UP000092612"/>
    </source>
</evidence>
<dbReference type="EMBL" id="LSFL01000009">
    <property type="protein sequence ID" value="OBY67093.1"/>
    <property type="molecule type" value="Genomic_DNA"/>
</dbReference>
<dbReference type="GO" id="GO:0043565">
    <property type="term" value="F:sequence-specific DNA binding"/>
    <property type="evidence" value="ECO:0007669"/>
    <property type="project" value="InterPro"/>
</dbReference>
<dbReference type="Proteomes" id="UP000092612">
    <property type="component" value="Unassembled WGS sequence"/>
</dbReference>
<dbReference type="KEGG" id="prn:BW723_15230"/>
<dbReference type="InterPro" id="IPR020449">
    <property type="entry name" value="Tscrpt_reg_AraC-type_HTH"/>
</dbReference>
<protein>
    <recommendedName>
        <fullName evidence="4">HTH araC/xylS-type domain-containing protein</fullName>
    </recommendedName>
</protein>
<keyword evidence="1" id="KW-0805">Transcription regulation</keyword>
<reference evidence="6" key="1">
    <citation type="submission" date="2016-02" db="EMBL/GenBank/DDBJ databases">
        <title>Paenibacillus sp. LPB0068, isolated from Crassostrea gigas.</title>
        <authorList>
            <person name="Shin S.-K."/>
            <person name="Yi H."/>
        </authorList>
    </citation>
    <scope>NUCLEOTIDE SEQUENCE [LARGE SCALE GENOMIC DNA]</scope>
    <source>
        <strain evidence="6">KCTC 23969</strain>
    </source>
</reference>
<feature type="domain" description="HTH araC/xylS-type" evidence="4">
    <location>
        <begin position="5"/>
        <end position="103"/>
    </location>
</feature>
<dbReference type="Gene3D" id="1.10.10.60">
    <property type="entry name" value="Homeodomain-like"/>
    <property type="match status" value="1"/>
</dbReference>
<dbReference type="OrthoDB" id="2666928at2"/>
<comment type="caution">
    <text evidence="5">The sequence shown here is derived from an EMBL/GenBank/DDBJ whole genome shotgun (WGS) entry which is preliminary data.</text>
</comment>
<gene>
    <name evidence="5" type="ORF">LPB301_04560</name>
</gene>
<organism evidence="5 6">
    <name type="scientific">Polaribacter reichenbachii</name>
    <dbReference type="NCBI Taxonomy" id="996801"/>
    <lineage>
        <taxon>Bacteria</taxon>
        <taxon>Pseudomonadati</taxon>
        <taxon>Bacteroidota</taxon>
        <taxon>Flavobacteriia</taxon>
        <taxon>Flavobacteriales</taxon>
        <taxon>Flavobacteriaceae</taxon>
    </lineage>
</organism>
<evidence type="ECO:0000256" key="3">
    <source>
        <dbReference type="ARBA" id="ARBA00023163"/>
    </source>
</evidence>
<dbReference type="AlphaFoldDB" id="A0A1B8U5G0"/>
<dbReference type="PANTHER" id="PTHR43280:SF32">
    <property type="entry name" value="TRANSCRIPTIONAL REGULATORY PROTEIN"/>
    <property type="match status" value="1"/>
</dbReference>
<dbReference type="PRINTS" id="PR00032">
    <property type="entry name" value="HTHARAC"/>
</dbReference>
<dbReference type="RefSeq" id="WP_068358195.1">
    <property type="nucleotide sequence ID" value="NZ_CP019337.1"/>
</dbReference>
<evidence type="ECO:0000313" key="5">
    <source>
        <dbReference type="EMBL" id="OBY67093.1"/>
    </source>
</evidence>
<name>A0A1B8U5G0_9FLAO</name>
<dbReference type="InterPro" id="IPR018060">
    <property type="entry name" value="HTH_AraC"/>
</dbReference>
<evidence type="ECO:0000259" key="4">
    <source>
        <dbReference type="PROSITE" id="PS01124"/>
    </source>
</evidence>
<proteinExistence type="predicted"/>
<accession>A0A1B8U5G0</accession>
<dbReference type="SMART" id="SM00342">
    <property type="entry name" value="HTH_ARAC"/>
    <property type="match status" value="1"/>
</dbReference>